<feature type="compositionally biased region" description="Low complexity" evidence="1">
    <location>
        <begin position="445"/>
        <end position="467"/>
    </location>
</feature>
<name>A0AAD7SWK1_9TELE</name>
<feature type="region of interest" description="Disordered" evidence="1">
    <location>
        <begin position="441"/>
        <end position="505"/>
    </location>
</feature>
<organism evidence="3 4">
    <name type="scientific">Aldrovandia affinis</name>
    <dbReference type="NCBI Taxonomy" id="143900"/>
    <lineage>
        <taxon>Eukaryota</taxon>
        <taxon>Metazoa</taxon>
        <taxon>Chordata</taxon>
        <taxon>Craniata</taxon>
        <taxon>Vertebrata</taxon>
        <taxon>Euteleostomi</taxon>
        <taxon>Actinopterygii</taxon>
        <taxon>Neopterygii</taxon>
        <taxon>Teleostei</taxon>
        <taxon>Notacanthiformes</taxon>
        <taxon>Halosauridae</taxon>
        <taxon>Aldrovandia</taxon>
    </lineage>
</organism>
<keyword evidence="4" id="KW-1185">Reference proteome</keyword>
<protein>
    <submittedName>
        <fullName evidence="3">Uncharacterized protein</fullName>
    </submittedName>
</protein>
<dbReference type="Proteomes" id="UP001221898">
    <property type="component" value="Unassembled WGS sequence"/>
</dbReference>
<dbReference type="GO" id="GO:0007165">
    <property type="term" value="P:signal transduction"/>
    <property type="evidence" value="ECO:0007669"/>
    <property type="project" value="TreeGrafter"/>
</dbReference>
<evidence type="ECO:0000313" key="4">
    <source>
        <dbReference type="Proteomes" id="UP001221898"/>
    </source>
</evidence>
<proteinExistence type="predicted"/>
<comment type="caution">
    <text evidence="3">The sequence shown here is derived from an EMBL/GenBank/DDBJ whole genome shotgun (WGS) entry which is preliminary data.</text>
</comment>
<feature type="region of interest" description="Disordered" evidence="1">
    <location>
        <begin position="188"/>
        <end position="232"/>
    </location>
</feature>
<feature type="region of interest" description="Disordered" evidence="1">
    <location>
        <begin position="268"/>
        <end position="288"/>
    </location>
</feature>
<feature type="compositionally biased region" description="Polar residues" evidence="1">
    <location>
        <begin position="383"/>
        <end position="392"/>
    </location>
</feature>
<feature type="compositionally biased region" description="Basic and acidic residues" evidence="1">
    <location>
        <begin position="188"/>
        <end position="217"/>
    </location>
</feature>
<evidence type="ECO:0000256" key="1">
    <source>
        <dbReference type="SAM" id="MobiDB-lite"/>
    </source>
</evidence>
<reference evidence="3" key="1">
    <citation type="journal article" date="2023" name="Science">
        <title>Genome structures resolve the early diversification of teleost fishes.</title>
        <authorList>
            <person name="Parey E."/>
            <person name="Louis A."/>
            <person name="Montfort J."/>
            <person name="Bouchez O."/>
            <person name="Roques C."/>
            <person name="Iampietro C."/>
            <person name="Lluch J."/>
            <person name="Castinel A."/>
            <person name="Donnadieu C."/>
            <person name="Desvignes T."/>
            <person name="Floi Bucao C."/>
            <person name="Jouanno E."/>
            <person name="Wen M."/>
            <person name="Mejri S."/>
            <person name="Dirks R."/>
            <person name="Jansen H."/>
            <person name="Henkel C."/>
            <person name="Chen W.J."/>
            <person name="Zahm M."/>
            <person name="Cabau C."/>
            <person name="Klopp C."/>
            <person name="Thompson A.W."/>
            <person name="Robinson-Rechavi M."/>
            <person name="Braasch I."/>
            <person name="Lecointre G."/>
            <person name="Bobe J."/>
            <person name="Postlethwait J.H."/>
            <person name="Berthelot C."/>
            <person name="Roest Crollius H."/>
            <person name="Guiguen Y."/>
        </authorList>
    </citation>
    <scope>NUCLEOTIDE SEQUENCE</scope>
    <source>
        <strain evidence="3">NC1722</strain>
    </source>
</reference>
<feature type="compositionally biased region" description="Basic and acidic residues" evidence="1">
    <location>
        <begin position="268"/>
        <end position="277"/>
    </location>
</feature>
<dbReference type="PANTHER" id="PTHR23192">
    <property type="entry name" value="OLFACTOMEDIN-RELATED"/>
    <property type="match status" value="1"/>
</dbReference>
<dbReference type="PANTHER" id="PTHR23192:SF79">
    <property type="entry name" value="OLFACTOMEDIN-LIKE PROTEIN 2B ISOFORM X1"/>
    <property type="match status" value="1"/>
</dbReference>
<evidence type="ECO:0000313" key="3">
    <source>
        <dbReference type="EMBL" id="KAJ8409507.1"/>
    </source>
</evidence>
<gene>
    <name evidence="3" type="ORF">AAFF_G00229080</name>
</gene>
<accession>A0AAD7SWK1</accession>
<feature type="compositionally biased region" description="Low complexity" evidence="1">
    <location>
        <begin position="346"/>
        <end position="366"/>
    </location>
</feature>
<keyword evidence="2" id="KW-0732">Signal</keyword>
<evidence type="ECO:0000256" key="2">
    <source>
        <dbReference type="SAM" id="SignalP"/>
    </source>
</evidence>
<dbReference type="PROSITE" id="PS51257">
    <property type="entry name" value="PROKAR_LIPOPROTEIN"/>
    <property type="match status" value="1"/>
</dbReference>
<dbReference type="EMBL" id="JAINUG010000030">
    <property type="protein sequence ID" value="KAJ8409507.1"/>
    <property type="molecule type" value="Genomic_DNA"/>
</dbReference>
<feature type="chain" id="PRO_5041940815" evidence="2">
    <location>
        <begin position="21"/>
        <end position="505"/>
    </location>
</feature>
<dbReference type="GO" id="GO:0005615">
    <property type="term" value="C:extracellular space"/>
    <property type="evidence" value="ECO:0007669"/>
    <property type="project" value="TreeGrafter"/>
</dbReference>
<dbReference type="AlphaFoldDB" id="A0AAD7SWK1"/>
<dbReference type="InterPro" id="IPR050605">
    <property type="entry name" value="Olfactomedin-like_domain"/>
</dbReference>
<sequence length="505" mass="54928">MSKLELVCAVLCFALACSSAAPNEAADNTLHDVNPGLDGEPNGTLEDQVDNQENIMTQLLGDYDKVKALSEGSDCRCKCVVRPLSRSACRRIEEDIARAQDFYTVETLTSGSDCKCACIAPPSALNPCEADFRFKKLQEAGRDDIKLSTIMDLLEGSFYGMDLLKLHSITTKLLDRVENIEKAGVQDHTEQRVRVRSGPEEQTRTRTQVKESRTHLRTEKRKRVSPLQRDAAAAYTDTEKKYEERFVGTRGLFRPLLKRSQPEIVVEEGRGAEEHQTQTKSRSGPNGMVIRGITYYKSKTLEDEDKDDHSAAVEEVVSGDGSVDLLIEDLFLKQKRTASKGRAEPDPTATAATAADGGATQDTGSAPPTQAPPTQVHAAASEHPSTVQTTTDLTERATREMPMATTPPATTTTTTPVPQTAAVTVVTTTTTAPLRAIARETGSASSRRLTVSPTTTTPQTSTSTTRPAKAAVTARPKYRISWTESPSEETMKAEPPKNPGKFRGT</sequence>
<feature type="compositionally biased region" description="Low complexity" evidence="1">
    <location>
        <begin position="404"/>
        <end position="416"/>
    </location>
</feature>
<feature type="region of interest" description="Disordered" evidence="1">
    <location>
        <begin position="337"/>
        <end position="416"/>
    </location>
</feature>
<feature type="signal peptide" evidence="2">
    <location>
        <begin position="1"/>
        <end position="20"/>
    </location>
</feature>